<reference evidence="2 3" key="1">
    <citation type="submission" date="2020-09" db="EMBL/GenBank/DDBJ databases">
        <title>Genome seq and assembly of Chryseobacterium sp.</title>
        <authorList>
            <person name="Chhetri G."/>
        </authorList>
    </citation>
    <scope>NUCLEOTIDE SEQUENCE [LARGE SCALE GENOMIC DNA]</scope>
    <source>
        <strain evidence="2 3">GCR10</strain>
    </source>
</reference>
<dbReference type="InterPro" id="IPR002123">
    <property type="entry name" value="Plipid/glycerol_acylTrfase"/>
</dbReference>
<evidence type="ECO:0000259" key="1">
    <source>
        <dbReference type="Pfam" id="PF01553"/>
    </source>
</evidence>
<dbReference type="GO" id="GO:0016746">
    <property type="term" value="F:acyltransferase activity"/>
    <property type="evidence" value="ECO:0007669"/>
    <property type="project" value="UniProtKB-KW"/>
</dbReference>
<dbReference type="Proteomes" id="UP000637299">
    <property type="component" value="Unassembled WGS sequence"/>
</dbReference>
<dbReference type="PANTHER" id="PTHR30068">
    <property type="entry name" value="URONATE ISOMERASE"/>
    <property type="match status" value="1"/>
</dbReference>
<keyword evidence="3" id="KW-1185">Reference proteome</keyword>
<dbReference type="RefSeq" id="WP_191736768.1">
    <property type="nucleotide sequence ID" value="NZ_JACYFS010000002.1"/>
</dbReference>
<keyword evidence="2" id="KW-0808">Transferase</keyword>
<feature type="domain" description="Phospholipid/glycerol acyltransferase" evidence="1">
    <location>
        <begin position="78"/>
        <end position="224"/>
    </location>
</feature>
<gene>
    <name evidence="2" type="ORF">IC610_10275</name>
</gene>
<organism evidence="2 3">
    <name type="scientific">Chryseobacterium caseinilyticum</name>
    <dbReference type="NCBI Taxonomy" id="2771428"/>
    <lineage>
        <taxon>Bacteria</taxon>
        <taxon>Pseudomonadati</taxon>
        <taxon>Bacteroidota</taxon>
        <taxon>Flavobacteriia</taxon>
        <taxon>Flavobacteriales</taxon>
        <taxon>Weeksellaceae</taxon>
        <taxon>Chryseobacterium group</taxon>
        <taxon>Chryseobacterium</taxon>
    </lineage>
</organism>
<keyword evidence="2" id="KW-0012">Acyltransferase</keyword>
<dbReference type="Pfam" id="PF01553">
    <property type="entry name" value="Acyltransferase"/>
    <property type="match status" value="1"/>
</dbReference>
<name>A0ABR8ZC27_9FLAO</name>
<protein>
    <submittedName>
        <fullName evidence="2">1-acyl-sn-glycerol-3-phosphate acyltransferase</fullName>
    </submittedName>
</protein>
<dbReference type="EMBL" id="JACYFS010000002">
    <property type="protein sequence ID" value="MBD8082803.1"/>
    <property type="molecule type" value="Genomic_DNA"/>
</dbReference>
<proteinExistence type="predicted"/>
<evidence type="ECO:0000313" key="3">
    <source>
        <dbReference type="Proteomes" id="UP000637299"/>
    </source>
</evidence>
<evidence type="ECO:0000313" key="2">
    <source>
        <dbReference type="EMBL" id="MBD8082803.1"/>
    </source>
</evidence>
<comment type="caution">
    <text evidence="2">The sequence shown here is derived from an EMBL/GenBank/DDBJ whole genome shotgun (WGS) entry which is preliminary data.</text>
</comment>
<accession>A0ABR8ZC27</accession>
<dbReference type="PANTHER" id="PTHR30068:SF3">
    <property type="entry name" value="PHOSPHOLIPID_GLYCEROL ACYLTRANSFERASE DOMAIN-CONTAINING PROTEIN"/>
    <property type="match status" value="1"/>
</dbReference>
<dbReference type="SUPFAM" id="SSF69593">
    <property type="entry name" value="Glycerol-3-phosphate (1)-acyltransferase"/>
    <property type="match status" value="1"/>
</dbReference>
<sequence length="378" mass="43555">MNQFDAIRSYYDNEVNDALKTIADHPMMNSLMQFTFPESKECFWLEEFKKINTVHDFQHQFISKTIRQILKESCEDFTTSGFEKLDKNTSYLYISNHRDIVLDTCLLNLALMDSGCIMTSSAIGDNLVKKDFLQKIAKLNRNFLVRRGLPVRSQLESSTLLSQYICKLLKEDNRSVWIAQKEGRTKDGDDRTNPGVLKMLALNADKEPLYSFFKKLKIVPVSISYELDPTDVLKMPQLIAQSKNEKYIKADNEDFTSILQGVLGQKKRIHLHAGEVLDHELDLLPASQNKNQQLQSIAKIIDHSILKNYKLWPSQFIAKDLLEGKISSSSKYTEEEKNFFLSRLESRIDKSDTALKNNFLLMYAKPLLNMTASPKPNY</sequence>